<accession>A0A844ZNF0</accession>
<name>A0A844ZNF0_9SPHN</name>
<feature type="signal peptide" evidence="1">
    <location>
        <begin position="1"/>
        <end position="27"/>
    </location>
</feature>
<gene>
    <name evidence="2" type="ORF">GRI41_00440</name>
</gene>
<dbReference type="AlphaFoldDB" id="A0A844ZNF0"/>
<proteinExistence type="predicted"/>
<evidence type="ECO:0008006" key="4">
    <source>
        <dbReference type="Google" id="ProtNLM"/>
    </source>
</evidence>
<keyword evidence="3" id="KW-1185">Reference proteome</keyword>
<sequence>MLSPTDRRPVKMASFGLLLAFATTASASVSPPVLNRIDVPIDVIESIRTYTIKPHDGREPSDEYKREMESVAVDWLTDLGSDPWRVTFLGLESEFSDSPYAPLPQYLRVYGGGFELTVGFDDEINSYMSADEIQNRISFVGSSGFPILELNSEDWRFEASVPSTHIEKGIRVTKFGDGSMTLTIDTGFFAVYGTDRRVVPGVPEFIMPEFAYFQHRQAFTGEITLEMSIDAFKKAETAQEHPTWREIQHEAWRRANAPSIFELMSIYAGDHLASAEGQPAVTFRAHRTRNVAEEFSGEHMVSATITVFDLPNDSIKGQRWTGLVRFNDDQWYLERLYLSQKCRRGPDEDRWTSSPCE</sequence>
<feature type="chain" id="PRO_5032499258" description="SnoaL-like domain-containing protein" evidence="1">
    <location>
        <begin position="28"/>
        <end position="357"/>
    </location>
</feature>
<evidence type="ECO:0000313" key="2">
    <source>
        <dbReference type="EMBL" id="MXO89288.1"/>
    </source>
</evidence>
<dbReference type="EMBL" id="WTYX01000001">
    <property type="protein sequence ID" value="MXO89288.1"/>
    <property type="molecule type" value="Genomic_DNA"/>
</dbReference>
<organism evidence="2 3">
    <name type="scientific">Pontixanthobacter aquaemixtae</name>
    <dbReference type="NCBI Taxonomy" id="1958940"/>
    <lineage>
        <taxon>Bacteria</taxon>
        <taxon>Pseudomonadati</taxon>
        <taxon>Pseudomonadota</taxon>
        <taxon>Alphaproteobacteria</taxon>
        <taxon>Sphingomonadales</taxon>
        <taxon>Erythrobacteraceae</taxon>
        <taxon>Pontixanthobacter</taxon>
    </lineage>
</organism>
<dbReference type="Proteomes" id="UP000442714">
    <property type="component" value="Unassembled WGS sequence"/>
</dbReference>
<keyword evidence="1" id="KW-0732">Signal</keyword>
<dbReference type="RefSeq" id="WP_160602705.1">
    <property type="nucleotide sequence ID" value="NZ_WTYX01000001.1"/>
</dbReference>
<comment type="caution">
    <text evidence="2">The sequence shown here is derived from an EMBL/GenBank/DDBJ whole genome shotgun (WGS) entry which is preliminary data.</text>
</comment>
<evidence type="ECO:0000313" key="3">
    <source>
        <dbReference type="Proteomes" id="UP000442714"/>
    </source>
</evidence>
<protein>
    <recommendedName>
        <fullName evidence="4">SnoaL-like domain-containing protein</fullName>
    </recommendedName>
</protein>
<evidence type="ECO:0000256" key="1">
    <source>
        <dbReference type="SAM" id="SignalP"/>
    </source>
</evidence>
<reference evidence="2 3" key="1">
    <citation type="submission" date="2019-12" db="EMBL/GenBank/DDBJ databases">
        <title>Genomic-based taxomic classification of the family Erythrobacteraceae.</title>
        <authorList>
            <person name="Xu L."/>
        </authorList>
    </citation>
    <scope>NUCLEOTIDE SEQUENCE [LARGE SCALE GENOMIC DNA]</scope>
    <source>
        <strain evidence="2 3">KCTC 52763</strain>
    </source>
</reference>